<keyword evidence="2" id="KW-1133">Transmembrane helix</keyword>
<keyword evidence="2" id="KW-0472">Membrane</keyword>
<feature type="transmembrane region" description="Helical" evidence="2">
    <location>
        <begin position="219"/>
        <end position="238"/>
    </location>
</feature>
<dbReference type="Proteomes" id="UP001176961">
    <property type="component" value="Unassembled WGS sequence"/>
</dbReference>
<keyword evidence="2" id="KW-0812">Transmembrane</keyword>
<dbReference type="EMBL" id="CATQJL010000001">
    <property type="protein sequence ID" value="CAJ0588455.1"/>
    <property type="molecule type" value="Genomic_DNA"/>
</dbReference>
<feature type="transmembrane region" description="Helical" evidence="2">
    <location>
        <begin position="979"/>
        <end position="1000"/>
    </location>
</feature>
<sequence>MVSDSDVESSRRPRISSRSNRSVQSAEDVSERQRSTRSRSRRTARSSRRSGRSAFQSDRFDVDSQRGRSKKSERMQSSRRRSKRKRRRRSKRSRSKTCSLYSRKCPKHVTDKALSRAAASDRARRERATVRQMMRAYGMTEPMLMGATRRQSAYSSMRGLVMYLQCICIMGCAIMAILAQRLFNTRGDLNYYLFEMTFELLLYFVAVCNIAAPSYTSRYCNVVFFVIAVGVNFSNILIVARSEGLFFQCHKGGVLMQHCLVLDIPTHYHTVYTSAFLMFFHLAIALVCVSIIIFYDESLDWYIDHTPGAPKWVTTLPLHLHERYEKARAIAKKLKERDLVTKLKKPFEVADLPPGTTITREQSEYSTRTTTYDRSGKSNVGPERVTMSRSYSLKAPGKEAATSRRKWVITRPPPNADKILTPAKDERAIKMETAIEKPSKADKESPPPSNREDHSMSERSERNRAGRDVIYDESRVTRMPALISPLAYMMNKNITEKQSTYMDGALMLAIFQGISDETNALLDQRNVTFPSLRSLKMTSMELLSRPPPNRKVGVASMDTRNVLVLGEEDLEAERMLGLRENRGGLSLPSHSNQQQPVFEVCTFSGCSTSGPNGRLVEHLKNDWRGKSFGGGRGERAASIYIAMSGSNCTCPTQGIACFGRFTDAFIRFTTTLTLFDVPDFYRAIDSIITMSELRKRLYVSDLFRSLGHWNDLYAMTIALNTLVFSSVQLHYTFRRSLGWKRSDFEFHDCEGNFYSLIKENVTLFIEKQYGESGAKFTKNEFPLFIESGEACGVLLLVALFRMKTSRLLLIGALLYSICPVLSLTSSKTFVRASIFLSGVSVRLMRIPMMMHCMESLPKHLRVHALSIMFAVGVIFNMCMILYSKVVNYSLFWTHAMVAISIVTTCCLHIRFAPPDIMYTLLMAKTSLLTEELEKWVKRGKLINIDSLIDNILYRGPVFTSRMSTFKNLLRFGPLFRKTAICACLLPLGSLIFSSSFAYLHDRLSYGAYESDFMSNICSLLGLVVTVYLCPRLGRRLTLTLMLSVAIMSQILLLNLRLESYNACRRMNSPQGWRLFAAHLTYACGMISATVLLIVPRVILMEHVPTSLRSLVPLAFVYLNVTVLIRIAVQHVATRLSKAYPNAGLIYSLGYAILVAPFALLLDDSTHLPINTAEIPVFTPPRTVYPKHMDPNDTPSERFSVRMMLQACAAAQEAKMHATAATASAEF</sequence>
<dbReference type="PANTHER" id="PTHR23148">
    <property type="entry name" value="SERINE/ARGININE REGULATED NUCLEAR MATRIX PROTEIN"/>
    <property type="match status" value="1"/>
</dbReference>
<dbReference type="SUPFAM" id="SSF103473">
    <property type="entry name" value="MFS general substrate transporter"/>
    <property type="match status" value="1"/>
</dbReference>
<evidence type="ECO:0000313" key="4">
    <source>
        <dbReference type="Proteomes" id="UP001176961"/>
    </source>
</evidence>
<keyword evidence="4" id="KW-1185">Reference proteome</keyword>
<evidence type="ECO:0000256" key="1">
    <source>
        <dbReference type="SAM" id="MobiDB-lite"/>
    </source>
</evidence>
<feature type="transmembrane region" description="Helical" evidence="2">
    <location>
        <begin position="1075"/>
        <end position="1098"/>
    </location>
</feature>
<feature type="transmembrane region" description="Helical" evidence="2">
    <location>
        <begin position="888"/>
        <end position="912"/>
    </location>
</feature>
<gene>
    <name evidence="3" type="ORF">CYNAS_LOCUS438</name>
</gene>
<feature type="transmembrane region" description="Helical" evidence="2">
    <location>
        <begin position="160"/>
        <end position="179"/>
    </location>
</feature>
<feature type="region of interest" description="Disordered" evidence="1">
    <location>
        <begin position="1"/>
        <end position="99"/>
    </location>
</feature>
<dbReference type="GO" id="GO:0005681">
    <property type="term" value="C:spliceosomal complex"/>
    <property type="evidence" value="ECO:0007669"/>
    <property type="project" value="TreeGrafter"/>
</dbReference>
<feature type="transmembrane region" description="Helical" evidence="2">
    <location>
        <begin position="275"/>
        <end position="295"/>
    </location>
</feature>
<feature type="region of interest" description="Disordered" evidence="1">
    <location>
        <begin position="353"/>
        <end position="470"/>
    </location>
</feature>
<proteinExistence type="predicted"/>
<feature type="transmembrane region" description="Helical" evidence="2">
    <location>
        <begin position="1036"/>
        <end position="1055"/>
    </location>
</feature>
<feature type="compositionally biased region" description="Basic and acidic residues" evidence="1">
    <location>
        <begin position="423"/>
        <end position="470"/>
    </location>
</feature>
<organism evidence="3 4">
    <name type="scientific">Cylicocyclus nassatus</name>
    <name type="common">Nematode worm</name>
    <dbReference type="NCBI Taxonomy" id="53992"/>
    <lineage>
        <taxon>Eukaryota</taxon>
        <taxon>Metazoa</taxon>
        <taxon>Ecdysozoa</taxon>
        <taxon>Nematoda</taxon>
        <taxon>Chromadorea</taxon>
        <taxon>Rhabditida</taxon>
        <taxon>Rhabditina</taxon>
        <taxon>Rhabditomorpha</taxon>
        <taxon>Strongyloidea</taxon>
        <taxon>Strongylidae</taxon>
        <taxon>Cylicocyclus</taxon>
    </lineage>
</organism>
<comment type="caution">
    <text evidence="3">The sequence shown here is derived from an EMBL/GenBank/DDBJ whole genome shotgun (WGS) entry which is preliminary data.</text>
</comment>
<dbReference type="Gene3D" id="1.20.1250.20">
    <property type="entry name" value="MFS general substrate transporter like domains"/>
    <property type="match status" value="1"/>
</dbReference>
<dbReference type="GO" id="GO:0048024">
    <property type="term" value="P:regulation of mRNA splicing, via spliceosome"/>
    <property type="evidence" value="ECO:0007669"/>
    <property type="project" value="TreeGrafter"/>
</dbReference>
<feature type="transmembrane region" description="Helical" evidence="2">
    <location>
        <begin position="860"/>
        <end position="882"/>
    </location>
</feature>
<dbReference type="InterPro" id="IPR036259">
    <property type="entry name" value="MFS_trans_sf"/>
</dbReference>
<dbReference type="GO" id="GO:0003723">
    <property type="term" value="F:RNA binding"/>
    <property type="evidence" value="ECO:0007669"/>
    <property type="project" value="TreeGrafter"/>
</dbReference>
<dbReference type="PANTHER" id="PTHR23148:SF0">
    <property type="entry name" value="SERINE_ARGININE REPETITIVE MATRIX PROTEIN 1"/>
    <property type="match status" value="1"/>
</dbReference>
<feature type="compositionally biased region" description="Polar residues" evidence="1">
    <location>
        <begin position="356"/>
        <end position="373"/>
    </location>
</feature>
<feature type="transmembrane region" description="Helical" evidence="2">
    <location>
        <begin position="807"/>
        <end position="823"/>
    </location>
</feature>
<feature type="transmembrane region" description="Helical" evidence="2">
    <location>
        <begin position="1144"/>
        <end position="1161"/>
    </location>
</feature>
<feature type="compositionally biased region" description="Basic residues" evidence="1">
    <location>
        <begin position="35"/>
        <end position="51"/>
    </location>
</feature>
<feature type="transmembrane region" description="Helical" evidence="2">
    <location>
        <begin position="1012"/>
        <end position="1029"/>
    </location>
</feature>
<dbReference type="AlphaFoldDB" id="A0AA36DJW8"/>
<accession>A0AA36DJW8</accession>
<feature type="transmembrane region" description="Helical" evidence="2">
    <location>
        <begin position="191"/>
        <end position="212"/>
    </location>
</feature>
<feature type="compositionally biased region" description="Basic and acidic residues" evidence="1">
    <location>
        <begin position="58"/>
        <end position="76"/>
    </location>
</feature>
<protein>
    <submittedName>
        <fullName evidence="3">Uncharacterized protein</fullName>
    </submittedName>
</protein>
<dbReference type="InterPro" id="IPR052225">
    <property type="entry name" value="Ser/Arg_repetitive_matrix"/>
</dbReference>
<evidence type="ECO:0000256" key="2">
    <source>
        <dbReference type="SAM" id="Phobius"/>
    </source>
</evidence>
<reference evidence="3" key="1">
    <citation type="submission" date="2023-07" db="EMBL/GenBank/DDBJ databases">
        <authorList>
            <consortium name="CYATHOMIX"/>
        </authorList>
    </citation>
    <scope>NUCLEOTIDE SEQUENCE</scope>
    <source>
        <strain evidence="3">N/A</strain>
    </source>
</reference>
<feature type="compositionally biased region" description="Basic residues" evidence="1">
    <location>
        <begin position="77"/>
        <end position="95"/>
    </location>
</feature>
<feature type="transmembrane region" description="Helical" evidence="2">
    <location>
        <begin position="1110"/>
        <end position="1132"/>
    </location>
</feature>
<name>A0AA36DJW8_CYLNA</name>
<evidence type="ECO:0000313" key="3">
    <source>
        <dbReference type="EMBL" id="CAJ0588455.1"/>
    </source>
</evidence>